<accession>A0A2U1NNW5</accession>
<dbReference type="InterPro" id="IPR016064">
    <property type="entry name" value="NAD/diacylglycerol_kinase_sf"/>
</dbReference>
<dbReference type="Pfam" id="PF01513">
    <property type="entry name" value="NAD_kinase"/>
    <property type="match status" value="1"/>
</dbReference>
<keyword evidence="5" id="KW-1185">Reference proteome</keyword>
<dbReference type="InterPro" id="IPR002504">
    <property type="entry name" value="NADK"/>
</dbReference>
<dbReference type="InterPro" id="IPR006867">
    <property type="entry name" value="DUF632"/>
</dbReference>
<evidence type="ECO:0000259" key="3">
    <source>
        <dbReference type="Pfam" id="PF04782"/>
    </source>
</evidence>
<feature type="domain" description="DUF632" evidence="3">
    <location>
        <begin position="194"/>
        <end position="272"/>
    </location>
</feature>
<dbReference type="SUPFAM" id="SSF111331">
    <property type="entry name" value="NAD kinase/diacylglycerol kinase-like"/>
    <property type="match status" value="1"/>
</dbReference>
<dbReference type="GO" id="GO:0006741">
    <property type="term" value="P:NADP+ biosynthetic process"/>
    <property type="evidence" value="ECO:0007669"/>
    <property type="project" value="InterPro"/>
</dbReference>
<dbReference type="EMBL" id="PKPP01002451">
    <property type="protein sequence ID" value="PWA75199.1"/>
    <property type="molecule type" value="Genomic_DNA"/>
</dbReference>
<dbReference type="Proteomes" id="UP000245207">
    <property type="component" value="Unassembled WGS sequence"/>
</dbReference>
<comment type="similarity">
    <text evidence="1">Belongs to the NAD kinase family.</text>
</comment>
<organism evidence="4 5">
    <name type="scientific">Artemisia annua</name>
    <name type="common">Sweet wormwood</name>
    <dbReference type="NCBI Taxonomy" id="35608"/>
    <lineage>
        <taxon>Eukaryota</taxon>
        <taxon>Viridiplantae</taxon>
        <taxon>Streptophyta</taxon>
        <taxon>Embryophyta</taxon>
        <taxon>Tracheophyta</taxon>
        <taxon>Spermatophyta</taxon>
        <taxon>Magnoliopsida</taxon>
        <taxon>eudicotyledons</taxon>
        <taxon>Gunneridae</taxon>
        <taxon>Pentapetalae</taxon>
        <taxon>asterids</taxon>
        <taxon>campanulids</taxon>
        <taxon>Asterales</taxon>
        <taxon>Asteraceae</taxon>
        <taxon>Asteroideae</taxon>
        <taxon>Anthemideae</taxon>
        <taxon>Artemisiinae</taxon>
        <taxon>Artemisia</taxon>
    </lineage>
</organism>
<gene>
    <name evidence="4" type="ORF">CTI12_AA126160</name>
</gene>
<dbReference type="PANTHER" id="PTHR21450">
    <property type="entry name" value="PROTEIN ALTERED PHOSPHATE STARVATION RESPONSE 1"/>
    <property type="match status" value="1"/>
</dbReference>
<dbReference type="Pfam" id="PF04782">
    <property type="entry name" value="DUF632"/>
    <property type="match status" value="1"/>
</dbReference>
<dbReference type="GO" id="GO:0003951">
    <property type="term" value="F:NAD+ kinase activity"/>
    <property type="evidence" value="ECO:0007669"/>
    <property type="project" value="InterPro"/>
</dbReference>
<name>A0A2U1NNW5_ARTAN</name>
<dbReference type="InterPro" id="IPR011989">
    <property type="entry name" value="ARM-like"/>
</dbReference>
<dbReference type="FunFam" id="3.40.50.10330:FF:000027">
    <property type="entry name" value="NADH kinase"/>
    <property type="match status" value="1"/>
</dbReference>
<dbReference type="STRING" id="35608.A0A2U1NNW5"/>
<dbReference type="Gene3D" id="3.40.50.150">
    <property type="entry name" value="Vaccinia Virus protein VP39"/>
    <property type="match status" value="1"/>
</dbReference>
<evidence type="ECO:0000313" key="5">
    <source>
        <dbReference type="Proteomes" id="UP000245207"/>
    </source>
</evidence>
<dbReference type="Gene3D" id="1.25.10.10">
    <property type="entry name" value="Leucine-rich Repeat Variant"/>
    <property type="match status" value="1"/>
</dbReference>
<sequence>MVSIAEDGQYGPHQWASSLWEIFSSRSRISMLLTKGKVHRDAIEFCQNVLRRKPVNWIASVRSNLSQPIHDVDLVVTVGGDGTLLQARHLLNDSIPLLGVNSDPTQPHEVQEFGNEFDATRSTGYLCAATVKNFEQARERVKIEHERKLSALQSQEYKGEDEITSQAVSTTSTAIVGLRDADLVPELVELCHGVSAWHTSFCRLIKFQRDFIKSLHGWFKLTLIPINVEEAAITGSQTSNVYLVFDEWKLALDRIPDTVASEAIKSFINVVHSISLKKAEEMKDDGHGLDARDPLSRKNGELVACHRRVEEEMVKHSKAVEQILCHQVALQPLGLIDIWDVDTSLPNLTTGALLGVGIVYRGIKNDCDPALELLVDYLDKEDSSVEIDAINGLVLAYAGTQNEQNRDKLTPILGDPKAPPDIIVFTSISLVLVYVGSFNKEVAQAIIFALHYVPWKACKGKMRMDSVEATTEVSKTFNEKIRNLCLNRKCFKGISALDPPFDFIIHLYEHMFNRFIPYTLKYVRVLVFMSFYFKVYAEHLLEPLLQTMLALSGPRTTILIGHEIRSTNVHEQMIELWKKHFEVKTVPRSKTIEGNTSLDPLIENGATEKTENDTSSRVEDEVDNEVPTQPQNLSDWEARRYGALAARLLRDIKIT</sequence>
<dbReference type="AlphaFoldDB" id="A0A2U1NNW5"/>
<comment type="caution">
    <text evidence="4">The sequence shown here is derived from an EMBL/GenBank/DDBJ whole genome shotgun (WGS) entry which is preliminary data.</text>
</comment>
<dbReference type="InterPro" id="IPR017438">
    <property type="entry name" value="ATP-NAD_kinase_N"/>
</dbReference>
<feature type="region of interest" description="Disordered" evidence="2">
    <location>
        <begin position="608"/>
        <end position="629"/>
    </location>
</feature>
<feature type="compositionally biased region" description="Basic and acidic residues" evidence="2">
    <location>
        <begin position="608"/>
        <end position="619"/>
    </location>
</feature>
<dbReference type="InterPro" id="IPR029063">
    <property type="entry name" value="SAM-dependent_MTases_sf"/>
</dbReference>
<reference evidence="4 5" key="1">
    <citation type="journal article" date="2018" name="Mol. Plant">
        <title>The genome of Artemisia annua provides insight into the evolution of Asteraceae family and artemisinin biosynthesis.</title>
        <authorList>
            <person name="Shen Q."/>
            <person name="Zhang L."/>
            <person name="Liao Z."/>
            <person name="Wang S."/>
            <person name="Yan T."/>
            <person name="Shi P."/>
            <person name="Liu M."/>
            <person name="Fu X."/>
            <person name="Pan Q."/>
            <person name="Wang Y."/>
            <person name="Lv Z."/>
            <person name="Lu X."/>
            <person name="Zhang F."/>
            <person name="Jiang W."/>
            <person name="Ma Y."/>
            <person name="Chen M."/>
            <person name="Hao X."/>
            <person name="Li L."/>
            <person name="Tang Y."/>
            <person name="Lv G."/>
            <person name="Zhou Y."/>
            <person name="Sun X."/>
            <person name="Brodelius P.E."/>
            <person name="Rose J.K.C."/>
            <person name="Tang K."/>
        </authorList>
    </citation>
    <scope>NUCLEOTIDE SEQUENCE [LARGE SCALE GENOMIC DNA]</scope>
    <source>
        <strain evidence="5">cv. Huhao1</strain>
        <tissue evidence="4">Leaf</tissue>
    </source>
</reference>
<dbReference type="PANTHER" id="PTHR21450:SF9">
    <property type="entry name" value="BZIP DOMAIN CLASS TRANSCRIPTION FACTOR (DUF630 AND DUF632)-RELATED"/>
    <property type="match status" value="1"/>
</dbReference>
<proteinExistence type="inferred from homology"/>
<evidence type="ECO:0000313" key="4">
    <source>
        <dbReference type="EMBL" id="PWA75199.1"/>
    </source>
</evidence>
<evidence type="ECO:0000256" key="1">
    <source>
        <dbReference type="ARBA" id="ARBA00010995"/>
    </source>
</evidence>
<dbReference type="Gene3D" id="3.40.50.10330">
    <property type="entry name" value="Probable inorganic polyphosphate/atp-NAD kinase, domain 1"/>
    <property type="match status" value="1"/>
</dbReference>
<evidence type="ECO:0000256" key="2">
    <source>
        <dbReference type="SAM" id="MobiDB-lite"/>
    </source>
</evidence>
<protein>
    <recommendedName>
        <fullName evidence="3">DUF632 domain-containing protein</fullName>
    </recommendedName>
</protein>